<proteinExistence type="predicted"/>
<dbReference type="EMBL" id="KF900492">
    <property type="protein sequence ID" value="AIE96916.1"/>
    <property type="molecule type" value="Genomic_DNA"/>
</dbReference>
<keyword evidence="1" id="KW-0472">Membrane</keyword>
<name>A0A075G541_9EURY</name>
<feature type="transmembrane region" description="Helical" evidence="1">
    <location>
        <begin position="7"/>
        <end position="29"/>
    </location>
</feature>
<reference evidence="2" key="1">
    <citation type="journal article" date="2014" name="Genome Biol. Evol.">
        <title>Pangenome evidence for extensive interdomain horizontal transfer affecting lineage core and shell genes in uncultured planktonic thaumarchaeota and euryarchaeota.</title>
        <authorList>
            <person name="Deschamps P."/>
            <person name="Zivanovic Y."/>
            <person name="Moreira D."/>
            <person name="Rodriguez-Valera F."/>
            <person name="Lopez-Garcia P."/>
        </authorList>
    </citation>
    <scope>NUCLEOTIDE SEQUENCE</scope>
</reference>
<accession>A0A075G541</accession>
<sequence>MRDAFAISAVISVMVFVMGSMMAFFAGGMDEDAISPALRTGAVLGTAVGAVLLMFTLARVRDRAEKGDVRAAVRAAEVDALRAEMAYLTDASDGAWDVEERVRRERGILTFDMHGLDAASAAGATERLLGIRESLQRVRLVTGRGEILHEKSANPGIRPAVLQRLRIGAEGVDWQVLVKAGSITLRPMGIAPSKAQRARRFAIFVVPMCTVMGFTFRDLAGTTMDDQGLAFGIAAGVLLTALLSSYRDRSG</sequence>
<keyword evidence="1" id="KW-1133">Transmembrane helix</keyword>
<organism evidence="2">
    <name type="scientific">uncultured marine group II/III euryarchaeote AD1000_88_D12</name>
    <dbReference type="NCBI Taxonomy" id="1457821"/>
    <lineage>
        <taxon>Archaea</taxon>
        <taxon>Methanobacteriati</taxon>
        <taxon>Methanobacteriota</taxon>
        <taxon>environmental samples</taxon>
    </lineage>
</organism>
<dbReference type="Gene3D" id="3.30.1370.110">
    <property type="match status" value="1"/>
</dbReference>
<feature type="transmembrane region" description="Helical" evidence="1">
    <location>
        <begin position="228"/>
        <end position="246"/>
    </location>
</feature>
<feature type="transmembrane region" description="Helical" evidence="1">
    <location>
        <begin position="41"/>
        <end position="60"/>
    </location>
</feature>
<evidence type="ECO:0000313" key="2">
    <source>
        <dbReference type="EMBL" id="AIE96916.1"/>
    </source>
</evidence>
<dbReference type="InterPro" id="IPR036063">
    <property type="entry name" value="Smr_dom_sf"/>
</dbReference>
<evidence type="ECO:0000256" key="1">
    <source>
        <dbReference type="SAM" id="Phobius"/>
    </source>
</evidence>
<feature type="transmembrane region" description="Helical" evidence="1">
    <location>
        <begin position="198"/>
        <end position="216"/>
    </location>
</feature>
<keyword evidence="1" id="KW-0812">Transmembrane</keyword>
<protein>
    <submittedName>
        <fullName evidence="2">Uncharacterized protein</fullName>
    </submittedName>
</protein>
<dbReference type="AlphaFoldDB" id="A0A075G541"/>